<dbReference type="EC" id="6.2.1.1" evidence="5"/>
<dbReference type="SUPFAM" id="SSF56801">
    <property type="entry name" value="Acetyl-CoA synthetase-like"/>
    <property type="match status" value="1"/>
</dbReference>
<evidence type="ECO:0000313" key="10">
    <source>
        <dbReference type="Proteomes" id="UP000278143"/>
    </source>
</evidence>
<proteinExistence type="inferred from homology"/>
<gene>
    <name evidence="9" type="ORF">SYNPS1DRAFT_20273</name>
</gene>
<name>A0A4P9YR13_9FUNG</name>
<evidence type="ECO:0000313" key="9">
    <source>
        <dbReference type="EMBL" id="RKP22276.1"/>
    </source>
</evidence>
<dbReference type="Pfam" id="PF13193">
    <property type="entry name" value="AMP-binding_C"/>
    <property type="match status" value="1"/>
</dbReference>
<dbReference type="InterPro" id="IPR032387">
    <property type="entry name" value="ACAS_N"/>
</dbReference>
<dbReference type="AlphaFoldDB" id="A0A4P9YR13"/>
<dbReference type="NCBIfam" id="NF001208">
    <property type="entry name" value="PRK00174.1"/>
    <property type="match status" value="1"/>
</dbReference>
<feature type="non-terminal residue" evidence="9">
    <location>
        <position position="672"/>
    </location>
</feature>
<dbReference type="GO" id="GO:0005524">
    <property type="term" value="F:ATP binding"/>
    <property type="evidence" value="ECO:0007669"/>
    <property type="project" value="UniProtKB-UniRule"/>
</dbReference>
<evidence type="ECO:0000256" key="1">
    <source>
        <dbReference type="ARBA" id="ARBA00006432"/>
    </source>
</evidence>
<evidence type="ECO:0000256" key="4">
    <source>
        <dbReference type="ARBA" id="ARBA00022840"/>
    </source>
</evidence>
<dbReference type="OrthoDB" id="1706066at2759"/>
<dbReference type="InterPro" id="IPR045851">
    <property type="entry name" value="AMP-bd_C_sf"/>
</dbReference>
<dbReference type="FunFam" id="3.40.50.12780:FF:000001">
    <property type="entry name" value="Acetyl-coenzyme A synthetase"/>
    <property type="match status" value="1"/>
</dbReference>
<dbReference type="PANTHER" id="PTHR24095">
    <property type="entry name" value="ACETYL-COENZYME A SYNTHETASE"/>
    <property type="match status" value="1"/>
</dbReference>
<feature type="domain" description="Acetyl-coenzyme A synthetase N-terminal" evidence="8">
    <location>
        <begin position="53"/>
        <end position="109"/>
    </location>
</feature>
<dbReference type="EMBL" id="KZ992320">
    <property type="protein sequence ID" value="RKP22276.1"/>
    <property type="molecule type" value="Genomic_DNA"/>
</dbReference>
<organism evidence="9 10">
    <name type="scientific">Syncephalis pseudoplumigaleata</name>
    <dbReference type="NCBI Taxonomy" id="1712513"/>
    <lineage>
        <taxon>Eukaryota</taxon>
        <taxon>Fungi</taxon>
        <taxon>Fungi incertae sedis</taxon>
        <taxon>Zoopagomycota</taxon>
        <taxon>Zoopagomycotina</taxon>
        <taxon>Zoopagomycetes</taxon>
        <taxon>Zoopagales</taxon>
        <taxon>Piptocephalidaceae</taxon>
        <taxon>Syncephalis</taxon>
    </lineage>
</organism>
<dbReference type="PROSITE" id="PS00455">
    <property type="entry name" value="AMP_BINDING"/>
    <property type="match status" value="1"/>
</dbReference>
<dbReference type="GO" id="GO:0005829">
    <property type="term" value="C:cytosol"/>
    <property type="evidence" value="ECO:0007669"/>
    <property type="project" value="TreeGrafter"/>
</dbReference>
<keyword evidence="4 5" id="KW-0067">ATP-binding</keyword>
<evidence type="ECO:0000259" key="7">
    <source>
        <dbReference type="Pfam" id="PF13193"/>
    </source>
</evidence>
<evidence type="ECO:0000256" key="2">
    <source>
        <dbReference type="ARBA" id="ARBA00022598"/>
    </source>
</evidence>
<accession>A0A4P9YR13</accession>
<dbReference type="Gene3D" id="3.40.50.12780">
    <property type="entry name" value="N-terminal domain of ligase-like"/>
    <property type="match status" value="1"/>
</dbReference>
<dbReference type="Proteomes" id="UP000278143">
    <property type="component" value="Unassembled WGS sequence"/>
</dbReference>
<feature type="domain" description="AMP-dependent synthetase/ligase" evidence="6">
    <location>
        <begin position="111"/>
        <end position="506"/>
    </location>
</feature>
<reference evidence="10" key="1">
    <citation type="journal article" date="2018" name="Nat. Microbiol.">
        <title>Leveraging single-cell genomics to expand the fungal tree of life.</title>
        <authorList>
            <person name="Ahrendt S.R."/>
            <person name="Quandt C.A."/>
            <person name="Ciobanu D."/>
            <person name="Clum A."/>
            <person name="Salamov A."/>
            <person name="Andreopoulos B."/>
            <person name="Cheng J.F."/>
            <person name="Woyke T."/>
            <person name="Pelin A."/>
            <person name="Henrissat B."/>
            <person name="Reynolds N.K."/>
            <person name="Benny G.L."/>
            <person name="Smith M.E."/>
            <person name="James T.Y."/>
            <person name="Grigoriev I.V."/>
        </authorList>
    </citation>
    <scope>NUCLEOTIDE SEQUENCE [LARGE SCALE GENOMIC DNA]</scope>
    <source>
        <strain evidence="10">Benny S71-1</strain>
    </source>
</reference>
<comment type="catalytic activity">
    <reaction evidence="5">
        <text>acetate + ATP + CoA = acetyl-CoA + AMP + diphosphate</text>
        <dbReference type="Rhea" id="RHEA:23176"/>
        <dbReference type="ChEBI" id="CHEBI:30089"/>
        <dbReference type="ChEBI" id="CHEBI:30616"/>
        <dbReference type="ChEBI" id="CHEBI:33019"/>
        <dbReference type="ChEBI" id="CHEBI:57287"/>
        <dbReference type="ChEBI" id="CHEBI:57288"/>
        <dbReference type="ChEBI" id="CHEBI:456215"/>
        <dbReference type="EC" id="6.2.1.1"/>
    </reaction>
</comment>
<dbReference type="InterPro" id="IPR042099">
    <property type="entry name" value="ANL_N_sf"/>
</dbReference>
<dbReference type="GO" id="GO:0003987">
    <property type="term" value="F:acetate-CoA ligase activity"/>
    <property type="evidence" value="ECO:0007669"/>
    <property type="project" value="UniProtKB-UniRule"/>
</dbReference>
<dbReference type="GO" id="GO:0016208">
    <property type="term" value="F:AMP binding"/>
    <property type="evidence" value="ECO:0007669"/>
    <property type="project" value="InterPro"/>
</dbReference>
<evidence type="ECO:0000259" key="8">
    <source>
        <dbReference type="Pfam" id="PF16177"/>
    </source>
</evidence>
<comment type="similarity">
    <text evidence="1 5">Belongs to the ATP-dependent AMP-binding enzyme family.</text>
</comment>
<feature type="domain" description="AMP-binding enzyme C-terminal" evidence="7">
    <location>
        <begin position="562"/>
        <end position="638"/>
    </location>
</feature>
<dbReference type="Pfam" id="PF16177">
    <property type="entry name" value="ACAS_N"/>
    <property type="match status" value="1"/>
</dbReference>
<dbReference type="Pfam" id="PF00501">
    <property type="entry name" value="AMP-binding"/>
    <property type="match status" value="1"/>
</dbReference>
<dbReference type="CDD" id="cd05966">
    <property type="entry name" value="ACS"/>
    <property type="match status" value="1"/>
</dbReference>
<dbReference type="InterPro" id="IPR020845">
    <property type="entry name" value="AMP-binding_CS"/>
</dbReference>
<dbReference type="GO" id="GO:0019427">
    <property type="term" value="P:acetyl-CoA biosynthetic process from acetate"/>
    <property type="evidence" value="ECO:0007669"/>
    <property type="project" value="InterPro"/>
</dbReference>
<keyword evidence="10" id="KW-1185">Reference proteome</keyword>
<dbReference type="InterPro" id="IPR025110">
    <property type="entry name" value="AMP-bd_C"/>
</dbReference>
<dbReference type="PANTHER" id="PTHR24095:SF14">
    <property type="entry name" value="ACETYL-COENZYME A SYNTHETASE 1"/>
    <property type="match status" value="1"/>
</dbReference>
<evidence type="ECO:0000259" key="6">
    <source>
        <dbReference type="Pfam" id="PF00501"/>
    </source>
</evidence>
<protein>
    <recommendedName>
        <fullName evidence="5">Acetyl-coenzyme A synthetase</fullName>
        <ecNumber evidence="5">6.2.1.1</ecNumber>
    </recommendedName>
</protein>
<dbReference type="Gene3D" id="3.30.300.30">
    <property type="match status" value="1"/>
</dbReference>
<dbReference type="InterPro" id="IPR011904">
    <property type="entry name" value="Ac_CoA_lig"/>
</dbReference>
<dbReference type="NCBIfam" id="TIGR02188">
    <property type="entry name" value="Ac_CoA_lig_AcsA"/>
    <property type="match status" value="1"/>
</dbReference>
<evidence type="ECO:0000256" key="5">
    <source>
        <dbReference type="RuleBase" id="RU361147"/>
    </source>
</evidence>
<dbReference type="InterPro" id="IPR000873">
    <property type="entry name" value="AMP-dep_synth/lig_dom"/>
</dbReference>
<sequence length="672" mass="74322">MTTSTIHKVADVAALPELREPAADGVTTVAVPKQLQEGSGGWPKAHISSFKQYREMWEESIRDPDAFWSKLAHEILHWYHPFEVVTSGGFEHGDVAWFRGGKLNVSYNCVDRHANADPNRVAMIYEPDEPNQSRHITYGWLFREVNRVANLLLSYGLRKGDAVAIYMPMVPETVVAMLACTRIGCPHTVVFAGFSFEALRDRVNNARCRVIFTVDEGRRGGRPIATKNIVDQAMAHGCPSVEKVVVFQRGAEPADVLMTEGRDEWWHEAVARHRAYCPPEWMDAEDPLFLLYTSGSTGAPKGVVHTTAGYLLNAAVTTKYVFDFHAGDILGCTADVGWITGHNYIVYGPMCLGGTSILFESVPTYPDASRFWKLVEDHRITHFYTAPTAIRALRRLGDAWLEGKDLSSLRVIGSVGEPINPEAWHWYNDKVGKGRCAVIDTYWQTETGAIALTPLPGAIPAKPGSATVPFFGMDVAILDPTTGAELTGNDVEGVLAIKRPWPSIMRTVYNTHDRYLNGYMRVYPGYYFTGDGCYRDADGYYWIRGRVDDVINVSGHRLSTSEIESALIQHPAVAETAVVGQHDELTGQAICAFVTVKPTHPDTEPRELVLQVRKAIGPFAAPKHLHIVADLPKTRSGKIVRRVLRKIVNGEADSLGDLSTVADPGVVDDIIK</sequence>
<keyword evidence="3 5" id="KW-0547">Nucleotide-binding</keyword>
<evidence type="ECO:0000256" key="3">
    <source>
        <dbReference type="ARBA" id="ARBA00022741"/>
    </source>
</evidence>
<keyword evidence="2 5" id="KW-0436">Ligase</keyword>